<dbReference type="EMBL" id="CMVM020000127">
    <property type="status" value="NOT_ANNOTATED_CDS"/>
    <property type="molecule type" value="Genomic_DNA"/>
</dbReference>
<reference evidence="2" key="1">
    <citation type="submission" date="2013-10" db="EMBL/GenBank/DDBJ databases">
        <title>Genome sequencing of Onchocerca volvulus.</title>
        <authorList>
            <person name="Cotton J."/>
            <person name="Tsai J."/>
            <person name="Stanley E."/>
            <person name="Tracey A."/>
            <person name="Holroyd N."/>
            <person name="Lustigman S."/>
            <person name="Berriman M."/>
        </authorList>
    </citation>
    <scope>NUCLEOTIDE SEQUENCE</scope>
</reference>
<organism evidence="1 2">
    <name type="scientific">Onchocerca volvulus</name>
    <dbReference type="NCBI Taxonomy" id="6282"/>
    <lineage>
        <taxon>Eukaryota</taxon>
        <taxon>Metazoa</taxon>
        <taxon>Ecdysozoa</taxon>
        <taxon>Nematoda</taxon>
        <taxon>Chromadorea</taxon>
        <taxon>Rhabditida</taxon>
        <taxon>Spirurina</taxon>
        <taxon>Spiruromorpha</taxon>
        <taxon>Filarioidea</taxon>
        <taxon>Onchocercidae</taxon>
        <taxon>Onchocerca</taxon>
    </lineage>
</organism>
<protein>
    <submittedName>
        <fullName evidence="1">Uncharacterized protein</fullName>
    </submittedName>
</protein>
<evidence type="ECO:0000313" key="2">
    <source>
        <dbReference type="Proteomes" id="UP000024404"/>
    </source>
</evidence>
<sequence length="78" mass="9323">MFDLELKYLVFDILRFDMKYFFFCVSPFITQNHPRNPYLDTYFSTVWKWQRLDSFEARRACSPEASKQAGNVVPGVGW</sequence>
<accession>A0A8R1TSR1</accession>
<name>A0A8R1TSR1_ONCVO</name>
<dbReference type="AlphaFoldDB" id="A0A8R1TSR1"/>
<evidence type="ECO:0000313" key="1">
    <source>
        <dbReference type="EnsemblMetazoa" id="OVOC4107.1"/>
    </source>
</evidence>
<reference evidence="1" key="2">
    <citation type="submission" date="2022-06" db="UniProtKB">
        <authorList>
            <consortium name="EnsemblMetazoa"/>
        </authorList>
    </citation>
    <scope>IDENTIFICATION</scope>
</reference>
<proteinExistence type="predicted"/>
<dbReference type="Proteomes" id="UP000024404">
    <property type="component" value="Unassembled WGS sequence"/>
</dbReference>
<dbReference type="EnsemblMetazoa" id="OVOC4107.1">
    <property type="protein sequence ID" value="OVOC4107.1"/>
    <property type="gene ID" value="WBGene00240916"/>
</dbReference>
<keyword evidence="2" id="KW-1185">Reference proteome</keyword>